<evidence type="ECO:0000313" key="2">
    <source>
        <dbReference type="Proteomes" id="UP000516380"/>
    </source>
</evidence>
<dbReference type="EMBL" id="AP023343">
    <property type="protein sequence ID" value="BCI86464.1"/>
    <property type="molecule type" value="Genomic_DNA"/>
</dbReference>
<dbReference type="Proteomes" id="UP000516380">
    <property type="component" value="Chromosome"/>
</dbReference>
<proteinExistence type="predicted"/>
<dbReference type="AlphaFoldDB" id="A0A7G1I7P8"/>
<organism evidence="1 2">
    <name type="scientific">Mycobacterium kansasii</name>
    <dbReference type="NCBI Taxonomy" id="1768"/>
    <lineage>
        <taxon>Bacteria</taxon>
        <taxon>Bacillati</taxon>
        <taxon>Actinomycetota</taxon>
        <taxon>Actinomycetes</taxon>
        <taxon>Mycobacteriales</taxon>
        <taxon>Mycobacteriaceae</taxon>
        <taxon>Mycobacterium</taxon>
    </lineage>
</organism>
<keyword evidence="2" id="KW-1185">Reference proteome</keyword>
<sequence>MVVHGESTRAGHMDRPDLKGTQVFELLIAGQIPAGAARNEHAAVRHQMVNQTLRVHQFPDRPRLGFTAQADNPARHTG</sequence>
<evidence type="ECO:0000313" key="1">
    <source>
        <dbReference type="EMBL" id="BCI86464.1"/>
    </source>
</evidence>
<name>A0A7G1I7P8_MYCKA</name>
<protein>
    <submittedName>
        <fullName evidence="1">Uncharacterized protein</fullName>
    </submittedName>
</protein>
<reference evidence="1 2" key="1">
    <citation type="submission" date="2020-07" db="EMBL/GenBank/DDBJ databases">
        <title>Mycobacterium kansasii (former subtype) with zoonotic potential isolated from diseased indoor pet cat, Japan.</title>
        <authorList>
            <person name="Fukano H."/>
            <person name="Terazono T."/>
            <person name="Hoshino Y."/>
        </authorList>
    </citation>
    <scope>NUCLEOTIDE SEQUENCE [LARGE SCALE GENOMIC DNA]</scope>
    <source>
        <strain evidence="1 2">Kuro-I</strain>
    </source>
</reference>
<accession>A0A7G1I7P8</accession>
<gene>
    <name evidence="1" type="ORF">NIIDMKKI_16700</name>
</gene>